<evidence type="ECO:0000313" key="1">
    <source>
        <dbReference type="EMBL" id="TCZ78947.1"/>
    </source>
</evidence>
<dbReference type="Proteomes" id="UP000295418">
    <property type="component" value="Unassembled WGS sequence"/>
</dbReference>
<gene>
    <name evidence="1" type="ORF">E0485_07765</name>
</gene>
<comment type="caution">
    <text evidence="1">The sequence shown here is derived from an EMBL/GenBank/DDBJ whole genome shotgun (WGS) entry which is preliminary data.</text>
</comment>
<organism evidence="1 2">
    <name type="scientific">Paenibacillus albiflavus</name>
    <dbReference type="NCBI Taxonomy" id="2545760"/>
    <lineage>
        <taxon>Bacteria</taxon>
        <taxon>Bacillati</taxon>
        <taxon>Bacillota</taxon>
        <taxon>Bacilli</taxon>
        <taxon>Bacillales</taxon>
        <taxon>Paenibacillaceae</taxon>
        <taxon>Paenibacillus</taxon>
    </lineage>
</organism>
<dbReference type="EMBL" id="SKFG01000004">
    <property type="protein sequence ID" value="TCZ78947.1"/>
    <property type="molecule type" value="Genomic_DNA"/>
</dbReference>
<reference evidence="1 2" key="1">
    <citation type="submission" date="2019-03" db="EMBL/GenBank/DDBJ databases">
        <authorList>
            <person name="Kim M.K.M."/>
        </authorList>
    </citation>
    <scope>NUCLEOTIDE SEQUENCE [LARGE SCALE GENOMIC DNA]</scope>
    <source>
        <strain evidence="1 2">18JY21-1</strain>
    </source>
</reference>
<dbReference type="AlphaFoldDB" id="A0A4R4EH40"/>
<dbReference type="InterPro" id="IPR019644">
    <property type="entry name" value="DUF2508"/>
</dbReference>
<accession>A0A4R4EH40</accession>
<name>A0A4R4EH40_9BACL</name>
<dbReference type="Pfam" id="PF10704">
    <property type="entry name" value="DUF2508"/>
    <property type="match status" value="1"/>
</dbReference>
<sequence length="90" mass="10834">MKKMMWWFTKKHADYLVLNRDEQLLLMEEIRKAHLEWSTALSMFDNVVDPDEIDHIIFLINAAEKRYMTLYKRAKLLHKEAHEVRGSDVS</sequence>
<proteinExistence type="predicted"/>
<keyword evidence="2" id="KW-1185">Reference proteome</keyword>
<evidence type="ECO:0000313" key="2">
    <source>
        <dbReference type="Proteomes" id="UP000295418"/>
    </source>
</evidence>
<dbReference type="OrthoDB" id="2649829at2"/>
<protein>
    <submittedName>
        <fullName evidence="1">DUF2508 family protein</fullName>
    </submittedName>
</protein>